<dbReference type="EMBL" id="AANC01000006">
    <property type="protein sequence ID" value="EAQ48836.1"/>
    <property type="molecule type" value="Genomic_DNA"/>
</dbReference>
<dbReference type="AlphaFoldDB" id="A3XNN1"/>
<dbReference type="RefSeq" id="WP_009780333.1">
    <property type="nucleotide sequence ID" value="NZ_CH672395.1"/>
</dbReference>
<evidence type="ECO:0000259" key="4">
    <source>
        <dbReference type="SMART" id="SM00796"/>
    </source>
</evidence>
<sequence>MQVNPTINRLGEQAILLQWDFEISPENLKFLLSVKKYIAQNVVKQEVETTNTYISLLVNYVSSIESVYSDFERLKALDFQSIPVEAVASRLYRVPVCYDAEFGLDLELLAKEKSLTIDELIRLHTAPEYTLYFIGFLPGFLYLGGMDERLKMPRKSEPRASVLKGAVGIAENQTGIYPNSSPAGWQIIGNCPVALFDPKSEPPCPFTPGDRIQFYSVSKAKYDKIQQEVQAGTYQLIPTHG</sequence>
<dbReference type="PANTHER" id="PTHR34698">
    <property type="entry name" value="5-OXOPROLINASE SUBUNIT B"/>
    <property type="match status" value="1"/>
</dbReference>
<dbReference type="HOGENOM" id="CLU_020207_1_0_10"/>
<dbReference type="Gene3D" id="2.40.100.10">
    <property type="entry name" value="Cyclophilin-like"/>
    <property type="match status" value="1"/>
</dbReference>
<dbReference type="InterPro" id="IPR029000">
    <property type="entry name" value="Cyclophilin-like_dom_sf"/>
</dbReference>
<dbReference type="InterPro" id="IPR003833">
    <property type="entry name" value="CT_C_D"/>
</dbReference>
<proteinExistence type="predicted"/>
<keyword evidence="2 5" id="KW-0378">Hydrolase</keyword>
<protein>
    <submittedName>
        <fullName evidence="5">Allophanate hydrolase subunit 1</fullName>
    </submittedName>
</protein>
<evidence type="ECO:0000256" key="3">
    <source>
        <dbReference type="ARBA" id="ARBA00022840"/>
    </source>
</evidence>
<organism evidence="5 6">
    <name type="scientific">Leeuwenhoekiella blandensis (strain CECT 7118 / CCUG 51940 / KCTC 22103 / MED217)</name>
    <name type="common">Flavobacterium sp. (strain MED217)</name>
    <dbReference type="NCBI Taxonomy" id="398720"/>
    <lineage>
        <taxon>Bacteria</taxon>
        <taxon>Pseudomonadati</taxon>
        <taxon>Bacteroidota</taxon>
        <taxon>Flavobacteriia</taxon>
        <taxon>Flavobacteriales</taxon>
        <taxon>Flavobacteriaceae</taxon>
        <taxon>Leeuwenhoekiella</taxon>
    </lineage>
</organism>
<keyword evidence="6" id="KW-1185">Reference proteome</keyword>
<dbReference type="SMART" id="SM00796">
    <property type="entry name" value="AHS1"/>
    <property type="match status" value="1"/>
</dbReference>
<dbReference type="SUPFAM" id="SSF160467">
    <property type="entry name" value="PH0987 N-terminal domain-like"/>
    <property type="match status" value="1"/>
</dbReference>
<dbReference type="NCBIfam" id="TIGR00370">
    <property type="entry name" value="5-oxoprolinase subunit PxpB"/>
    <property type="match status" value="1"/>
</dbReference>
<dbReference type="Gene3D" id="3.30.1360.40">
    <property type="match status" value="1"/>
</dbReference>
<dbReference type="GO" id="GO:0016787">
    <property type="term" value="F:hydrolase activity"/>
    <property type="evidence" value="ECO:0007669"/>
    <property type="project" value="UniProtKB-KW"/>
</dbReference>
<reference evidence="5 6" key="1">
    <citation type="journal article" date="2007" name="Nature">
        <title>Light stimulates growth of proteorhodopsin-containing marine Flavobacteria.</title>
        <authorList>
            <person name="Gomez-Consarnau L."/>
            <person name="Gonzalez J.M."/>
            <person name="Coll-Llado M."/>
            <person name="Gourdon P."/>
            <person name="Pascher T."/>
            <person name="Neutze R."/>
            <person name="Pedros-Alio C."/>
            <person name="Pinhassi J."/>
        </authorList>
    </citation>
    <scope>NUCLEOTIDE SEQUENCE [LARGE SCALE GENOMIC DNA]</scope>
    <source>
        <strain evidence="5 6">MED217</strain>
    </source>
</reference>
<dbReference type="GO" id="GO:0005524">
    <property type="term" value="F:ATP binding"/>
    <property type="evidence" value="ECO:0007669"/>
    <property type="project" value="UniProtKB-KW"/>
</dbReference>
<gene>
    <name evidence="5" type="ORF">MED217_09817</name>
</gene>
<dbReference type="eggNOG" id="COG2049">
    <property type="taxonomic scope" value="Bacteria"/>
</dbReference>
<keyword evidence="3" id="KW-0067">ATP-binding</keyword>
<evidence type="ECO:0000313" key="6">
    <source>
        <dbReference type="Proteomes" id="UP000001601"/>
    </source>
</evidence>
<evidence type="ECO:0000256" key="1">
    <source>
        <dbReference type="ARBA" id="ARBA00022741"/>
    </source>
</evidence>
<name>A3XNN1_LEEBM</name>
<evidence type="ECO:0000256" key="2">
    <source>
        <dbReference type="ARBA" id="ARBA00022801"/>
    </source>
</evidence>
<dbReference type="Pfam" id="PF02682">
    <property type="entry name" value="CT_C_D"/>
    <property type="match status" value="1"/>
</dbReference>
<dbReference type="InterPro" id="IPR010016">
    <property type="entry name" value="PxpB"/>
</dbReference>
<evidence type="ECO:0000313" key="5">
    <source>
        <dbReference type="EMBL" id="EAQ48836.1"/>
    </source>
</evidence>
<dbReference type="STRING" id="398720.MED217_09817"/>
<dbReference type="Proteomes" id="UP000001601">
    <property type="component" value="Unassembled WGS sequence"/>
</dbReference>
<comment type="caution">
    <text evidence="5">The sequence shown here is derived from an EMBL/GenBank/DDBJ whole genome shotgun (WGS) entry which is preliminary data.</text>
</comment>
<dbReference type="PANTHER" id="PTHR34698:SF2">
    <property type="entry name" value="5-OXOPROLINASE SUBUNIT B"/>
    <property type="match status" value="1"/>
</dbReference>
<keyword evidence="1" id="KW-0547">Nucleotide-binding</keyword>
<dbReference type="SUPFAM" id="SSF50891">
    <property type="entry name" value="Cyclophilin-like"/>
    <property type="match status" value="1"/>
</dbReference>
<accession>A3XNN1</accession>
<feature type="domain" description="Carboxyltransferase" evidence="4">
    <location>
        <begin position="5"/>
        <end position="206"/>
    </location>
</feature>